<keyword evidence="2" id="KW-0808">Transferase</keyword>
<organism evidence="2 3">
    <name type="scientific">Buttiauxella warmboldiae</name>
    <dbReference type="NCBI Taxonomy" id="82993"/>
    <lineage>
        <taxon>Bacteria</taxon>
        <taxon>Pseudomonadati</taxon>
        <taxon>Pseudomonadota</taxon>
        <taxon>Gammaproteobacteria</taxon>
        <taxon>Enterobacterales</taxon>
        <taxon>Enterobacteriaceae</taxon>
        <taxon>Buttiauxella</taxon>
    </lineage>
</organism>
<dbReference type="Proteomes" id="UP000268615">
    <property type="component" value="Unassembled WGS sequence"/>
</dbReference>
<proteinExistence type="predicted"/>
<dbReference type="GO" id="GO:0016758">
    <property type="term" value="F:hexosyltransferase activity"/>
    <property type="evidence" value="ECO:0007669"/>
    <property type="project" value="UniProtKB-ARBA"/>
</dbReference>
<dbReference type="EMBL" id="RPOH01000019">
    <property type="protein sequence ID" value="RPH29461.1"/>
    <property type="molecule type" value="Genomic_DNA"/>
</dbReference>
<dbReference type="PANTHER" id="PTHR22916:SF3">
    <property type="entry name" value="UDP-GLCNAC:BETAGAL BETA-1,3-N-ACETYLGLUCOSAMINYLTRANSFERASE-LIKE PROTEIN 1"/>
    <property type="match status" value="1"/>
</dbReference>
<dbReference type="Gene3D" id="3.90.550.10">
    <property type="entry name" value="Spore Coat Polysaccharide Biosynthesis Protein SpsA, Chain A"/>
    <property type="match status" value="1"/>
</dbReference>
<sequence length="463" mass="53317">MKSTKNRPNLMGSLLNKQLSKQAQERKPFVSVISPSYNRRDFLPYLIYQFYYQDYPADRRELIILDDSAESNEDLVNMLTMNNSDNVRYIHSPRRLQLGEKRNMLNELATGEYIICFDDDDYYPANKVSYQVEQMMHHKAVFSGCDQIYIWYSHLDKIYRTTSLGKNHALNGTFGYHRNYLKKHRYRDADMLAEEGPFLNGFTAPVLQVEPRNAILCVSHSANTYDKDFVLGTCEAVDLTLEDFVTDANLLTHYRRLSHAPVTQPVNWQVFEQIIVLQNSGDTNTETIRHSLVDFGIKPQQLIFQQKSPDELETHLVVLKWAKEQEWKNILIIDGAIQFVKKENFVKNVNGLLNNIESIDWKVILLGAQHDSLRPMQSLPGVARITGADCACAYAVNSSYYQALIELYTMAKDEKASLNAAWQIKMKEDLWLGFYPSFAYLSHQGNCTDVVGADITHTFSEKT</sequence>
<evidence type="ECO:0000313" key="3">
    <source>
        <dbReference type="Proteomes" id="UP000268615"/>
    </source>
</evidence>
<evidence type="ECO:0000259" key="1">
    <source>
        <dbReference type="Pfam" id="PF00535"/>
    </source>
</evidence>
<dbReference type="SUPFAM" id="SSF53448">
    <property type="entry name" value="Nucleotide-diphospho-sugar transferases"/>
    <property type="match status" value="1"/>
</dbReference>
<dbReference type="InterPro" id="IPR029044">
    <property type="entry name" value="Nucleotide-diphossugar_trans"/>
</dbReference>
<dbReference type="AlphaFoldDB" id="A0A3N5DQH8"/>
<dbReference type="PANTHER" id="PTHR22916">
    <property type="entry name" value="GLYCOSYLTRANSFERASE"/>
    <property type="match status" value="1"/>
</dbReference>
<feature type="domain" description="Glycosyltransferase 2-like" evidence="1">
    <location>
        <begin position="31"/>
        <end position="145"/>
    </location>
</feature>
<accession>A0A3N5DQH8</accession>
<dbReference type="RefSeq" id="WP_124023249.1">
    <property type="nucleotide sequence ID" value="NZ_RPOH01000019.1"/>
</dbReference>
<reference evidence="2 3" key="1">
    <citation type="submission" date="2018-11" db="EMBL/GenBank/DDBJ databases">
        <title>Draft genome sequence of Buttiauxella warmboldiae CCUG 35512.</title>
        <authorList>
            <person name="Salva-Serra F."/>
            <person name="Marathe N."/>
            <person name="Moore E."/>
            <person name="Svensson L."/>
            <person name="Engstrom-Jakobsson H."/>
        </authorList>
    </citation>
    <scope>NUCLEOTIDE SEQUENCE [LARGE SCALE GENOMIC DNA]</scope>
    <source>
        <strain evidence="2 3">CCUG 35512</strain>
    </source>
</reference>
<dbReference type="OrthoDB" id="215285at2"/>
<protein>
    <submittedName>
        <fullName evidence="2">Glycosyltransferase family 2 protein</fullName>
    </submittedName>
</protein>
<comment type="caution">
    <text evidence="2">The sequence shown here is derived from an EMBL/GenBank/DDBJ whole genome shotgun (WGS) entry which is preliminary data.</text>
</comment>
<dbReference type="Pfam" id="PF00535">
    <property type="entry name" value="Glycos_transf_2"/>
    <property type="match status" value="1"/>
</dbReference>
<dbReference type="InterPro" id="IPR001173">
    <property type="entry name" value="Glyco_trans_2-like"/>
</dbReference>
<keyword evidence="3" id="KW-1185">Reference proteome</keyword>
<dbReference type="CDD" id="cd00761">
    <property type="entry name" value="Glyco_tranf_GTA_type"/>
    <property type="match status" value="1"/>
</dbReference>
<name>A0A3N5DQH8_9ENTR</name>
<evidence type="ECO:0000313" key="2">
    <source>
        <dbReference type="EMBL" id="RPH29461.1"/>
    </source>
</evidence>
<gene>
    <name evidence="2" type="ORF">EHN07_05860</name>
</gene>